<reference evidence="3" key="1">
    <citation type="journal article" date="2020" name="Nature">
        <title>Giant virus diversity and host interactions through global metagenomics.</title>
        <authorList>
            <person name="Schulz F."/>
            <person name="Roux S."/>
            <person name="Paez-Espino D."/>
            <person name="Jungbluth S."/>
            <person name="Walsh D.A."/>
            <person name="Denef V.J."/>
            <person name="McMahon K.D."/>
            <person name="Konstantinidis K.T."/>
            <person name="Eloe-Fadrosh E.A."/>
            <person name="Kyrpides N.C."/>
            <person name="Woyke T."/>
        </authorList>
    </citation>
    <scope>NUCLEOTIDE SEQUENCE</scope>
    <source>
        <strain evidence="3">GVMAG-M-3300024258-14</strain>
    </source>
</reference>
<protein>
    <recommendedName>
        <fullName evidence="2">Bacteriophage T5 Orf172 DNA-binding domain-containing protein</fullName>
    </recommendedName>
</protein>
<dbReference type="InterPro" id="IPR018306">
    <property type="entry name" value="Phage_T5_Orf172_DNA-bd"/>
</dbReference>
<dbReference type="AlphaFoldDB" id="A0A6C0IL22"/>
<feature type="domain" description="Bacteriophage T5 Orf172 DNA-binding" evidence="2">
    <location>
        <begin position="8"/>
        <end position="92"/>
    </location>
</feature>
<dbReference type="SMART" id="SM00974">
    <property type="entry name" value="T5orf172"/>
    <property type="match status" value="1"/>
</dbReference>
<accession>A0A6C0IL22</accession>
<evidence type="ECO:0000256" key="1">
    <source>
        <dbReference type="SAM" id="MobiDB-lite"/>
    </source>
</evidence>
<evidence type="ECO:0000313" key="3">
    <source>
        <dbReference type="EMBL" id="QHT93941.1"/>
    </source>
</evidence>
<dbReference type="EMBL" id="MN740211">
    <property type="protein sequence ID" value="QHT93941.1"/>
    <property type="molecule type" value="Genomic_DNA"/>
</dbReference>
<dbReference type="Pfam" id="PF10544">
    <property type="entry name" value="T5orf172"/>
    <property type="match status" value="1"/>
</dbReference>
<feature type="region of interest" description="Disordered" evidence="1">
    <location>
        <begin position="103"/>
        <end position="135"/>
    </location>
</feature>
<evidence type="ECO:0000259" key="2">
    <source>
        <dbReference type="SMART" id="SM00974"/>
    </source>
</evidence>
<sequence>MIYAFSNPCMPGILKVGMTKRKIESRLKEANGSDTWRPPLPYQIELAKYVTNYKQKEKDIHALFNHLGKRINPKKEFFETTLNEVRLIFNLIDGDEFIPNIFSTNNTSTDNTSTNNTSTNNTSTDNTSTNNTSTDNTSTNINLIANISPIKEWKKTTNLSDYLCENAFNQFIQWLQLNIPGIDKSYSYYKYIKIISCYI</sequence>
<organism evidence="3">
    <name type="scientific">viral metagenome</name>
    <dbReference type="NCBI Taxonomy" id="1070528"/>
    <lineage>
        <taxon>unclassified sequences</taxon>
        <taxon>metagenomes</taxon>
        <taxon>organismal metagenomes</taxon>
    </lineage>
</organism>
<proteinExistence type="predicted"/>
<name>A0A6C0IL22_9ZZZZ</name>